<dbReference type="Gene3D" id="1.20.1050.10">
    <property type="match status" value="1"/>
</dbReference>
<comment type="catalytic activity">
    <reaction evidence="1">
        <text>RX + glutathione = an S-substituted glutathione + a halide anion + H(+)</text>
        <dbReference type="Rhea" id="RHEA:16437"/>
        <dbReference type="ChEBI" id="CHEBI:15378"/>
        <dbReference type="ChEBI" id="CHEBI:16042"/>
        <dbReference type="ChEBI" id="CHEBI:17792"/>
        <dbReference type="ChEBI" id="CHEBI:57925"/>
        <dbReference type="ChEBI" id="CHEBI:90779"/>
        <dbReference type="EC" id="2.5.1.18"/>
    </reaction>
</comment>
<dbReference type="Proteomes" id="UP000324897">
    <property type="component" value="Unassembled WGS sequence"/>
</dbReference>
<feature type="non-terminal residue" evidence="3">
    <location>
        <position position="1"/>
    </location>
</feature>
<dbReference type="CDD" id="cd03185">
    <property type="entry name" value="GST_C_Tau"/>
    <property type="match status" value="1"/>
</dbReference>
<dbReference type="InterPro" id="IPR045073">
    <property type="entry name" value="Omega/Tau-like"/>
</dbReference>
<protein>
    <recommendedName>
        <fullName evidence="1">Glutathione S-transferase</fullName>
        <ecNumber evidence="1">2.5.1.18</ecNumber>
    </recommendedName>
</protein>
<dbReference type="SUPFAM" id="SSF47616">
    <property type="entry name" value="GST C-terminal domain-like"/>
    <property type="match status" value="1"/>
</dbReference>
<feature type="domain" description="GST C-terminal" evidence="2">
    <location>
        <begin position="1"/>
        <end position="107"/>
    </location>
</feature>
<evidence type="ECO:0000313" key="3">
    <source>
        <dbReference type="EMBL" id="TVU36844.1"/>
    </source>
</evidence>
<organism evidence="3 4">
    <name type="scientific">Eragrostis curvula</name>
    <name type="common">weeping love grass</name>
    <dbReference type="NCBI Taxonomy" id="38414"/>
    <lineage>
        <taxon>Eukaryota</taxon>
        <taxon>Viridiplantae</taxon>
        <taxon>Streptophyta</taxon>
        <taxon>Embryophyta</taxon>
        <taxon>Tracheophyta</taxon>
        <taxon>Spermatophyta</taxon>
        <taxon>Magnoliopsida</taxon>
        <taxon>Liliopsida</taxon>
        <taxon>Poales</taxon>
        <taxon>Poaceae</taxon>
        <taxon>PACMAD clade</taxon>
        <taxon>Chloridoideae</taxon>
        <taxon>Eragrostideae</taxon>
        <taxon>Eragrostidinae</taxon>
        <taxon>Eragrostis</taxon>
    </lineage>
</organism>
<dbReference type="Pfam" id="PF13410">
    <property type="entry name" value="GST_C_2"/>
    <property type="match status" value="1"/>
</dbReference>
<dbReference type="PROSITE" id="PS50405">
    <property type="entry name" value="GST_CTER"/>
    <property type="match status" value="1"/>
</dbReference>
<dbReference type="GO" id="GO:0006749">
    <property type="term" value="P:glutathione metabolic process"/>
    <property type="evidence" value="ECO:0007669"/>
    <property type="project" value="InterPro"/>
</dbReference>
<dbReference type="GO" id="GO:0004364">
    <property type="term" value="F:glutathione transferase activity"/>
    <property type="evidence" value="ECO:0007669"/>
    <property type="project" value="UniProtKB-UniRule"/>
</dbReference>
<dbReference type="InterPro" id="IPR010987">
    <property type="entry name" value="Glutathione-S-Trfase_C-like"/>
</dbReference>
<keyword evidence="1" id="KW-0808">Transferase</keyword>
<keyword evidence="1" id="KW-0963">Cytoplasm</keyword>
<proteinExistence type="inferred from homology"/>
<comment type="function">
    <text evidence="1">Is involved in the conjugation of reduced glutathione to a wide number of exogenous and endogenous hydrophobic electrophiles.</text>
</comment>
<dbReference type="Gramene" id="TVU36844">
    <property type="protein sequence ID" value="TVU36844"/>
    <property type="gene ID" value="EJB05_18796"/>
</dbReference>
<evidence type="ECO:0000259" key="2">
    <source>
        <dbReference type="PROSITE" id="PS50405"/>
    </source>
</evidence>
<dbReference type="OrthoDB" id="4951845at2759"/>
<dbReference type="InterPro" id="IPR045074">
    <property type="entry name" value="GST_C_Tau"/>
</dbReference>
<dbReference type="InterPro" id="IPR036282">
    <property type="entry name" value="Glutathione-S-Trfase_C_sf"/>
</dbReference>
<reference evidence="3 4" key="1">
    <citation type="journal article" date="2019" name="Sci. Rep.">
        <title>A high-quality genome of Eragrostis curvula grass provides insights into Poaceae evolution and supports new strategies to enhance forage quality.</title>
        <authorList>
            <person name="Carballo J."/>
            <person name="Santos B.A.C.M."/>
            <person name="Zappacosta D."/>
            <person name="Garbus I."/>
            <person name="Selva J.P."/>
            <person name="Gallo C.A."/>
            <person name="Diaz A."/>
            <person name="Albertini E."/>
            <person name="Caccamo M."/>
            <person name="Echenique V."/>
        </authorList>
    </citation>
    <scope>NUCLEOTIDE SEQUENCE [LARGE SCALE GENOMIC DNA]</scope>
    <source>
        <strain evidence="4">cv. Victoria</strain>
        <tissue evidence="3">Leaf</tissue>
    </source>
</reference>
<comment type="subcellular location">
    <subcellularLocation>
        <location evidence="1">Cytoplasm</location>
        <location evidence="1">Cytosol</location>
    </subcellularLocation>
</comment>
<dbReference type="GO" id="GO:0005829">
    <property type="term" value="C:cytosol"/>
    <property type="evidence" value="ECO:0007669"/>
    <property type="project" value="UniProtKB-SubCell"/>
</dbReference>
<dbReference type="EC" id="2.5.1.18" evidence="1"/>
<gene>
    <name evidence="3" type="ORF">EJB05_18796</name>
</gene>
<keyword evidence="4" id="KW-1185">Reference proteome</keyword>
<dbReference type="PANTHER" id="PTHR11260">
    <property type="entry name" value="GLUTATHIONE S-TRANSFERASE, GST, SUPERFAMILY, GST DOMAIN CONTAINING"/>
    <property type="match status" value="1"/>
</dbReference>
<sequence>MCAKPFWLSMWSDGEAQKGFLKEMKENLALLEAQLKGKRFFAGDSIGYLDLVASGFAHWLSVVEDVTGVILVGDDEYPALRQWAKDYTSYDIVKQCLPDRDQLVAFYTANLERYKMMAKAVLHQ</sequence>
<dbReference type="AlphaFoldDB" id="A0A5J9VN31"/>
<dbReference type="EMBL" id="RWGY01000009">
    <property type="protein sequence ID" value="TVU36844.1"/>
    <property type="molecule type" value="Genomic_DNA"/>
</dbReference>
<dbReference type="PANTHER" id="PTHR11260:SF763">
    <property type="entry name" value="GLUTATHIONE TRANSFERASE"/>
    <property type="match status" value="1"/>
</dbReference>
<comment type="caution">
    <text evidence="3">The sequence shown here is derived from an EMBL/GenBank/DDBJ whole genome shotgun (WGS) entry which is preliminary data.</text>
</comment>
<comment type="similarity">
    <text evidence="1">Belongs to the GST superfamily.</text>
</comment>
<accession>A0A5J9VN31</accession>
<evidence type="ECO:0000313" key="4">
    <source>
        <dbReference type="Proteomes" id="UP000324897"/>
    </source>
</evidence>
<evidence type="ECO:0000256" key="1">
    <source>
        <dbReference type="RuleBase" id="RU369102"/>
    </source>
</evidence>
<name>A0A5J9VN31_9POAL</name>